<sequence>MCPPEELSSLSPDSLRLPICLVSEDKVDELRLSDDGDAGTDEFGVVPCDDAMELLNAAAAAAGWHTRPDGAAWSQDREAAVKTAPRPPEEMQNVPVGRVNTSDSFEERLRAPVEPFLHS</sequence>
<evidence type="ECO:0000313" key="3">
    <source>
        <dbReference type="Proteomes" id="UP000184499"/>
    </source>
</evidence>
<gene>
    <name evidence="2" type="ORF">ASPBRDRAFT_199637</name>
</gene>
<proteinExistence type="predicted"/>
<dbReference type="Proteomes" id="UP000184499">
    <property type="component" value="Unassembled WGS sequence"/>
</dbReference>
<name>A0A1L9U8D9_ASPBC</name>
<evidence type="ECO:0000313" key="2">
    <source>
        <dbReference type="EMBL" id="OJJ67934.1"/>
    </source>
</evidence>
<organism evidence="2 3">
    <name type="scientific">Aspergillus brasiliensis (strain CBS 101740 / IMI 381727 / IBT 21946)</name>
    <dbReference type="NCBI Taxonomy" id="767769"/>
    <lineage>
        <taxon>Eukaryota</taxon>
        <taxon>Fungi</taxon>
        <taxon>Dikarya</taxon>
        <taxon>Ascomycota</taxon>
        <taxon>Pezizomycotina</taxon>
        <taxon>Eurotiomycetes</taxon>
        <taxon>Eurotiomycetidae</taxon>
        <taxon>Eurotiales</taxon>
        <taxon>Aspergillaceae</taxon>
        <taxon>Aspergillus</taxon>
        <taxon>Aspergillus subgen. Circumdati</taxon>
    </lineage>
</organism>
<dbReference type="EMBL" id="KV878692">
    <property type="protein sequence ID" value="OJJ67934.1"/>
    <property type="molecule type" value="Genomic_DNA"/>
</dbReference>
<dbReference type="GeneID" id="93573839"/>
<dbReference type="AlphaFoldDB" id="A0A1L9U8D9"/>
<protein>
    <submittedName>
        <fullName evidence="2">Uncharacterized protein</fullName>
    </submittedName>
</protein>
<dbReference type="VEuPathDB" id="FungiDB:ASPBRDRAFT_199637"/>
<reference evidence="3" key="1">
    <citation type="journal article" date="2017" name="Genome Biol.">
        <title>Comparative genomics reveals high biological diversity and specific adaptations in the industrially and medically important fungal genus Aspergillus.</title>
        <authorList>
            <person name="de Vries R.P."/>
            <person name="Riley R."/>
            <person name="Wiebenga A."/>
            <person name="Aguilar-Osorio G."/>
            <person name="Amillis S."/>
            <person name="Uchima C.A."/>
            <person name="Anderluh G."/>
            <person name="Asadollahi M."/>
            <person name="Askin M."/>
            <person name="Barry K."/>
            <person name="Battaglia E."/>
            <person name="Bayram O."/>
            <person name="Benocci T."/>
            <person name="Braus-Stromeyer S.A."/>
            <person name="Caldana C."/>
            <person name="Canovas D."/>
            <person name="Cerqueira G.C."/>
            <person name="Chen F."/>
            <person name="Chen W."/>
            <person name="Choi C."/>
            <person name="Clum A."/>
            <person name="Dos Santos R.A."/>
            <person name="Damasio A.R."/>
            <person name="Diallinas G."/>
            <person name="Emri T."/>
            <person name="Fekete E."/>
            <person name="Flipphi M."/>
            <person name="Freyberg S."/>
            <person name="Gallo A."/>
            <person name="Gournas C."/>
            <person name="Habgood R."/>
            <person name="Hainaut M."/>
            <person name="Harispe M.L."/>
            <person name="Henrissat B."/>
            <person name="Hilden K.S."/>
            <person name="Hope R."/>
            <person name="Hossain A."/>
            <person name="Karabika E."/>
            <person name="Karaffa L."/>
            <person name="Karanyi Z."/>
            <person name="Krasevec N."/>
            <person name="Kuo A."/>
            <person name="Kusch H."/>
            <person name="LaButti K."/>
            <person name="Lagendijk E.L."/>
            <person name="Lapidus A."/>
            <person name="Levasseur A."/>
            <person name="Lindquist E."/>
            <person name="Lipzen A."/>
            <person name="Logrieco A.F."/>
            <person name="MacCabe A."/>
            <person name="Maekelae M.R."/>
            <person name="Malavazi I."/>
            <person name="Melin P."/>
            <person name="Meyer V."/>
            <person name="Mielnichuk N."/>
            <person name="Miskei M."/>
            <person name="Molnar A.P."/>
            <person name="Mule G."/>
            <person name="Ngan C.Y."/>
            <person name="Orejas M."/>
            <person name="Orosz E."/>
            <person name="Ouedraogo J.P."/>
            <person name="Overkamp K.M."/>
            <person name="Park H.-S."/>
            <person name="Perrone G."/>
            <person name="Piumi F."/>
            <person name="Punt P.J."/>
            <person name="Ram A.F."/>
            <person name="Ramon A."/>
            <person name="Rauscher S."/>
            <person name="Record E."/>
            <person name="Riano-Pachon D.M."/>
            <person name="Robert V."/>
            <person name="Roehrig J."/>
            <person name="Ruller R."/>
            <person name="Salamov A."/>
            <person name="Salih N.S."/>
            <person name="Samson R.A."/>
            <person name="Sandor E."/>
            <person name="Sanguinetti M."/>
            <person name="Schuetze T."/>
            <person name="Sepcic K."/>
            <person name="Shelest E."/>
            <person name="Sherlock G."/>
            <person name="Sophianopoulou V."/>
            <person name="Squina F.M."/>
            <person name="Sun H."/>
            <person name="Susca A."/>
            <person name="Todd R.B."/>
            <person name="Tsang A."/>
            <person name="Unkles S.E."/>
            <person name="van de Wiele N."/>
            <person name="van Rossen-Uffink D."/>
            <person name="Oliveira J.V."/>
            <person name="Vesth T.C."/>
            <person name="Visser J."/>
            <person name="Yu J.-H."/>
            <person name="Zhou M."/>
            <person name="Andersen M.R."/>
            <person name="Archer D.B."/>
            <person name="Baker S.E."/>
            <person name="Benoit I."/>
            <person name="Brakhage A.A."/>
            <person name="Braus G.H."/>
            <person name="Fischer R."/>
            <person name="Frisvad J.C."/>
            <person name="Goldman G.H."/>
            <person name="Houbraken J."/>
            <person name="Oakley B."/>
            <person name="Pocsi I."/>
            <person name="Scazzocchio C."/>
            <person name="Seiboth B."/>
            <person name="vanKuyk P.A."/>
            <person name="Wortman J."/>
            <person name="Dyer P.S."/>
            <person name="Grigoriev I.V."/>
        </authorList>
    </citation>
    <scope>NUCLEOTIDE SEQUENCE [LARGE SCALE GENOMIC DNA]</scope>
    <source>
        <strain evidence="3">CBS 101740 / IMI 381727 / IBT 21946</strain>
    </source>
</reference>
<feature type="region of interest" description="Disordered" evidence="1">
    <location>
        <begin position="68"/>
        <end position="119"/>
    </location>
</feature>
<dbReference type="RefSeq" id="XP_067475183.1">
    <property type="nucleotide sequence ID" value="XM_067621351.1"/>
</dbReference>
<dbReference type="OrthoDB" id="10302884at2759"/>
<keyword evidence="3" id="KW-1185">Reference proteome</keyword>
<accession>A0A1L9U8D9</accession>
<evidence type="ECO:0000256" key="1">
    <source>
        <dbReference type="SAM" id="MobiDB-lite"/>
    </source>
</evidence>